<protein>
    <submittedName>
        <fullName evidence="1">Uncharacterized protein</fullName>
    </submittedName>
</protein>
<reference evidence="1 2" key="1">
    <citation type="submission" date="2016-08" db="EMBL/GenBank/DDBJ databases">
        <title>Complete genome sequence of Streptomyces agglomeratus strain 6-3-2, a novel anti-MRSA actinomycete isolated from Wuli of Tebit, China.</title>
        <authorList>
            <person name="Chen X."/>
        </authorList>
    </citation>
    <scope>NUCLEOTIDE SEQUENCE [LARGE SCALE GENOMIC DNA]</scope>
    <source>
        <strain evidence="1 2">6-3-2</strain>
    </source>
</reference>
<organism evidence="1 2">
    <name type="scientific">Streptomyces agglomeratus</name>
    <dbReference type="NCBI Taxonomy" id="285458"/>
    <lineage>
        <taxon>Bacteria</taxon>
        <taxon>Bacillati</taxon>
        <taxon>Actinomycetota</taxon>
        <taxon>Actinomycetes</taxon>
        <taxon>Kitasatosporales</taxon>
        <taxon>Streptomycetaceae</taxon>
        <taxon>Streptomyces</taxon>
    </lineage>
</organism>
<dbReference type="AlphaFoldDB" id="A0A1E5PEZ2"/>
<dbReference type="OrthoDB" id="4543954at2"/>
<keyword evidence="2" id="KW-1185">Reference proteome</keyword>
<dbReference type="Proteomes" id="UP000095759">
    <property type="component" value="Unassembled WGS sequence"/>
</dbReference>
<dbReference type="RefSeq" id="WP_069929965.1">
    <property type="nucleotide sequence ID" value="NZ_MEHI01000001.1"/>
</dbReference>
<comment type="caution">
    <text evidence="1">The sequence shown here is derived from an EMBL/GenBank/DDBJ whole genome shotgun (WGS) entry which is preliminary data.</text>
</comment>
<name>A0A1E5PEZ2_9ACTN</name>
<proteinExistence type="predicted"/>
<sequence length="96" mass="10397">MTTVDYVYRVDAPAGSAGWRPLGARYRGTISTATQPEDAEFVAAVVVRDLATEWDHEGSGVHHVRICVWRDTEGVGPEDAECTVEVQPDLDTLPGA</sequence>
<dbReference type="STRING" id="285458.BGM19_06605"/>
<accession>A0A1E5PEZ2</accession>
<evidence type="ECO:0000313" key="2">
    <source>
        <dbReference type="Proteomes" id="UP000095759"/>
    </source>
</evidence>
<dbReference type="EMBL" id="MEHJ01000001">
    <property type="protein sequence ID" value="OEJ28118.1"/>
    <property type="molecule type" value="Genomic_DNA"/>
</dbReference>
<gene>
    <name evidence="1" type="ORF">AS594_30135</name>
</gene>
<evidence type="ECO:0000313" key="1">
    <source>
        <dbReference type="EMBL" id="OEJ28118.1"/>
    </source>
</evidence>